<dbReference type="EMBL" id="NJHN03000082">
    <property type="protein sequence ID" value="KAH9417036.1"/>
    <property type="molecule type" value="Genomic_DNA"/>
</dbReference>
<accession>A0ABQ8J381</accession>
<keyword evidence="3" id="KW-1185">Reference proteome</keyword>
<comment type="caution">
    <text evidence="2">The sequence shown here is derived from an EMBL/GenBank/DDBJ whole genome shotgun (WGS) entry which is preliminary data.</text>
</comment>
<evidence type="ECO:0000256" key="1">
    <source>
        <dbReference type="SAM" id="Phobius"/>
    </source>
</evidence>
<evidence type="ECO:0000313" key="3">
    <source>
        <dbReference type="Proteomes" id="UP000887458"/>
    </source>
</evidence>
<proteinExistence type="predicted"/>
<feature type="transmembrane region" description="Helical" evidence="1">
    <location>
        <begin position="33"/>
        <end position="50"/>
    </location>
</feature>
<keyword evidence="1" id="KW-0472">Membrane</keyword>
<name>A0ABQ8J381_DERPT</name>
<evidence type="ECO:0000313" key="2">
    <source>
        <dbReference type="EMBL" id="KAH9417036.1"/>
    </source>
</evidence>
<reference evidence="2 3" key="2">
    <citation type="journal article" date="2022" name="Mol. Biol. Evol.">
        <title>Comparative Genomics Reveals Insights into the Divergent Evolution of Astigmatic Mites and Household Pest Adaptations.</title>
        <authorList>
            <person name="Xiong Q."/>
            <person name="Wan A.T."/>
            <person name="Liu X."/>
            <person name="Fung C.S."/>
            <person name="Xiao X."/>
            <person name="Malainual N."/>
            <person name="Hou J."/>
            <person name="Wang L."/>
            <person name="Wang M."/>
            <person name="Yang K.Y."/>
            <person name="Cui Y."/>
            <person name="Leung E.L."/>
            <person name="Nong W."/>
            <person name="Shin S.K."/>
            <person name="Au S.W."/>
            <person name="Jeong K.Y."/>
            <person name="Chew F.T."/>
            <person name="Hui J.H."/>
            <person name="Leung T.F."/>
            <person name="Tungtrongchitr A."/>
            <person name="Zhong N."/>
            <person name="Liu Z."/>
            <person name="Tsui S.K."/>
        </authorList>
    </citation>
    <scope>NUCLEOTIDE SEQUENCE [LARGE SCALE GENOMIC DNA]</scope>
    <source>
        <strain evidence="2">Derp</strain>
    </source>
</reference>
<protein>
    <submittedName>
        <fullName evidence="2">Uncharacterized protein</fullName>
    </submittedName>
</protein>
<keyword evidence="1" id="KW-0812">Transmembrane</keyword>
<dbReference type="Proteomes" id="UP000887458">
    <property type="component" value="Unassembled WGS sequence"/>
</dbReference>
<reference evidence="2 3" key="1">
    <citation type="journal article" date="2018" name="J. Allergy Clin. Immunol.">
        <title>High-quality assembly of Dermatophagoides pteronyssinus genome and transcriptome reveals a wide range of novel allergens.</title>
        <authorList>
            <person name="Liu X.Y."/>
            <person name="Yang K.Y."/>
            <person name="Wang M.Q."/>
            <person name="Kwok J.S."/>
            <person name="Zeng X."/>
            <person name="Yang Z."/>
            <person name="Xiao X.J."/>
            <person name="Lau C.P."/>
            <person name="Li Y."/>
            <person name="Huang Z.M."/>
            <person name="Ba J.G."/>
            <person name="Yim A.K."/>
            <person name="Ouyang C.Y."/>
            <person name="Ngai S.M."/>
            <person name="Chan T.F."/>
            <person name="Leung E.L."/>
            <person name="Liu L."/>
            <person name="Liu Z.G."/>
            <person name="Tsui S.K."/>
        </authorList>
    </citation>
    <scope>NUCLEOTIDE SEQUENCE [LARGE SCALE GENOMIC DNA]</scope>
    <source>
        <strain evidence="2">Derp</strain>
    </source>
</reference>
<gene>
    <name evidence="2" type="ORF">DERP_013150</name>
</gene>
<keyword evidence="1" id="KW-1133">Transmembrane helix</keyword>
<organism evidence="2 3">
    <name type="scientific">Dermatophagoides pteronyssinus</name>
    <name type="common">European house dust mite</name>
    <dbReference type="NCBI Taxonomy" id="6956"/>
    <lineage>
        <taxon>Eukaryota</taxon>
        <taxon>Metazoa</taxon>
        <taxon>Ecdysozoa</taxon>
        <taxon>Arthropoda</taxon>
        <taxon>Chelicerata</taxon>
        <taxon>Arachnida</taxon>
        <taxon>Acari</taxon>
        <taxon>Acariformes</taxon>
        <taxon>Sarcoptiformes</taxon>
        <taxon>Astigmata</taxon>
        <taxon>Psoroptidia</taxon>
        <taxon>Analgoidea</taxon>
        <taxon>Pyroglyphidae</taxon>
        <taxon>Dermatophagoidinae</taxon>
        <taxon>Dermatophagoides</taxon>
    </lineage>
</organism>
<sequence>MLFKLKSFLYMAMKHIVNDYGTKQYRLLHSIEVFLFIYFFIRLCLLYLMFSDPEQYPFYQYDYGSAFFWQLTINRKSNDSD</sequence>